<protein>
    <recommendedName>
        <fullName evidence="4">Type VI secretion protein</fullName>
    </recommendedName>
</protein>
<proteinExistence type="predicted"/>
<evidence type="ECO:0000313" key="3">
    <source>
        <dbReference type="Proteomes" id="UP000243413"/>
    </source>
</evidence>
<gene>
    <name evidence="2" type="ORF">SAMN05216271_0364</name>
</gene>
<dbReference type="STRING" id="472181.SAMN05216271_0364"/>
<sequence>MTARIIRCLMALALTALLAACAGNHKFDDDEYRPLGDPKTAARDL</sequence>
<reference evidence="3" key="1">
    <citation type="submission" date="2016-10" db="EMBL/GenBank/DDBJ databases">
        <authorList>
            <person name="Varghese N."/>
            <person name="Submissions S."/>
        </authorList>
    </citation>
    <scope>NUCLEOTIDE SEQUENCE [LARGE SCALE GENOMIC DNA]</scope>
    <source>
        <strain evidence="3">JCM 14963</strain>
    </source>
</reference>
<accession>A0A1H1LU77</accession>
<feature type="signal peptide" evidence="1">
    <location>
        <begin position="1"/>
        <end position="22"/>
    </location>
</feature>
<evidence type="ECO:0000313" key="2">
    <source>
        <dbReference type="EMBL" id="SDR77872.1"/>
    </source>
</evidence>
<evidence type="ECO:0008006" key="4">
    <source>
        <dbReference type="Google" id="ProtNLM"/>
    </source>
</evidence>
<evidence type="ECO:0000256" key="1">
    <source>
        <dbReference type="SAM" id="SignalP"/>
    </source>
</evidence>
<dbReference type="AlphaFoldDB" id="A0A1H1LU77"/>
<organism evidence="2 3">
    <name type="scientific">Halopseudomonas sabulinigri</name>
    <dbReference type="NCBI Taxonomy" id="472181"/>
    <lineage>
        <taxon>Bacteria</taxon>
        <taxon>Pseudomonadati</taxon>
        <taxon>Pseudomonadota</taxon>
        <taxon>Gammaproteobacteria</taxon>
        <taxon>Pseudomonadales</taxon>
        <taxon>Pseudomonadaceae</taxon>
        <taxon>Halopseudomonas</taxon>
    </lineage>
</organism>
<name>A0A1H1LU77_9GAMM</name>
<dbReference type="PROSITE" id="PS51257">
    <property type="entry name" value="PROKAR_LIPOPROTEIN"/>
    <property type="match status" value="1"/>
</dbReference>
<feature type="chain" id="PRO_5009253765" description="Type VI secretion protein" evidence="1">
    <location>
        <begin position="23"/>
        <end position="45"/>
    </location>
</feature>
<dbReference type="EMBL" id="LT629763">
    <property type="protein sequence ID" value="SDR77872.1"/>
    <property type="molecule type" value="Genomic_DNA"/>
</dbReference>
<dbReference type="Proteomes" id="UP000243413">
    <property type="component" value="Chromosome I"/>
</dbReference>
<keyword evidence="1" id="KW-0732">Signal</keyword>